<sequence length="114" mass="12095">MDSSSSSVESFPSFSPSSLDVVRIGCCFPFLLCNLPSAPPRQIREFGVQGRGKSTASPRPRSGAAACSLTSFRYLSACSGCVTPPTATRNRHIQVDFNSEESETSNGSKDPTVS</sequence>
<proteinExistence type="predicted"/>
<feature type="region of interest" description="Disordered" evidence="1">
    <location>
        <begin position="86"/>
        <end position="114"/>
    </location>
</feature>
<evidence type="ECO:0000313" key="2">
    <source>
        <dbReference type="EMBL" id="CAL1401135.1"/>
    </source>
</evidence>
<organism evidence="2 3">
    <name type="scientific">Linum trigynum</name>
    <dbReference type="NCBI Taxonomy" id="586398"/>
    <lineage>
        <taxon>Eukaryota</taxon>
        <taxon>Viridiplantae</taxon>
        <taxon>Streptophyta</taxon>
        <taxon>Embryophyta</taxon>
        <taxon>Tracheophyta</taxon>
        <taxon>Spermatophyta</taxon>
        <taxon>Magnoliopsida</taxon>
        <taxon>eudicotyledons</taxon>
        <taxon>Gunneridae</taxon>
        <taxon>Pentapetalae</taxon>
        <taxon>rosids</taxon>
        <taxon>fabids</taxon>
        <taxon>Malpighiales</taxon>
        <taxon>Linaceae</taxon>
        <taxon>Linum</taxon>
    </lineage>
</organism>
<reference evidence="2 3" key="1">
    <citation type="submission" date="2024-04" db="EMBL/GenBank/DDBJ databases">
        <authorList>
            <person name="Fracassetti M."/>
        </authorList>
    </citation>
    <scope>NUCLEOTIDE SEQUENCE [LARGE SCALE GENOMIC DNA]</scope>
</reference>
<feature type="compositionally biased region" description="Polar residues" evidence="1">
    <location>
        <begin position="104"/>
        <end position="114"/>
    </location>
</feature>
<evidence type="ECO:0000313" key="3">
    <source>
        <dbReference type="Proteomes" id="UP001497516"/>
    </source>
</evidence>
<accession>A0AAV2FUS7</accession>
<gene>
    <name evidence="2" type="ORF">LTRI10_LOCUS41212</name>
</gene>
<evidence type="ECO:0000256" key="1">
    <source>
        <dbReference type="SAM" id="MobiDB-lite"/>
    </source>
</evidence>
<name>A0AAV2FUS7_9ROSI</name>
<dbReference type="AlphaFoldDB" id="A0AAV2FUS7"/>
<dbReference type="Proteomes" id="UP001497516">
    <property type="component" value="Chromosome 7"/>
</dbReference>
<keyword evidence="3" id="KW-1185">Reference proteome</keyword>
<protein>
    <submittedName>
        <fullName evidence="2">Uncharacterized protein</fullName>
    </submittedName>
</protein>
<dbReference type="EMBL" id="OZ034820">
    <property type="protein sequence ID" value="CAL1401135.1"/>
    <property type="molecule type" value="Genomic_DNA"/>
</dbReference>